<dbReference type="VEuPathDB" id="FungiDB:PSTT_05412"/>
<evidence type="ECO:0000313" key="3">
    <source>
        <dbReference type="Proteomes" id="UP000238274"/>
    </source>
</evidence>
<dbReference type="AlphaFoldDB" id="A0A2S4UUQ9"/>
<gene>
    <name evidence="2" type="ORF">PSHT_12740</name>
</gene>
<comment type="caution">
    <text evidence="2">The sequence shown here is derived from an EMBL/GenBank/DDBJ whole genome shotgun (WGS) entry which is preliminary data.</text>
</comment>
<sequence>MSDPEFYPSQTADQVLDDFRYLKEFCQAMREERNGNWPLEALSNAEITLYKTHYINIQQNLLPTLKVELTELLEAFDVQDSLGGNGPDPDLELTLQIIDRIGYALDQLEISINLIAPMPFFDSEPSFTYQIPPPNTTDEDRGIVKTHRCQALQSLILPFIADYLLMLFWDYERLIEARRSGIVDDDHSHLVDLEPGVEVLDLNRKIIQSTRHASLTIDHIIHFSRLSDFAMIQKKWRTDLKLLATNLALIKTKNTLIFLLDRRSPRRRRRRRKEEEEEEEEEEEGAADHQLHSSTFLNPGQITLIKLLIPILKILRTFYNKLMDTPTRKTPFVIEGMSSSEYDSLKEDSTTLSSTMNRTMDVLWSLNTPPHDDDHVSVSQSVHTLVQNCRVVLETLDSCLVSIRVNLVPRPSSAPASASELFAACFFDLRTSLHLAVGHFRDALLDYNVRGGTQAQL</sequence>
<dbReference type="VEuPathDB" id="FungiDB:PSHT_12740"/>
<name>A0A2S4UUQ9_9BASI</name>
<evidence type="ECO:0000256" key="1">
    <source>
        <dbReference type="SAM" id="MobiDB-lite"/>
    </source>
</evidence>
<reference evidence="3" key="3">
    <citation type="journal article" date="2018" name="Mol. Plant Microbe Interact.">
        <title>Genome sequence resources for the wheat stripe rust pathogen (Puccinia striiformis f. sp. tritici) and the barley stripe rust pathogen (Puccinia striiformis f. sp. hordei).</title>
        <authorList>
            <person name="Xia C."/>
            <person name="Wang M."/>
            <person name="Yin C."/>
            <person name="Cornejo O.E."/>
            <person name="Hulbert S.H."/>
            <person name="Chen X."/>
        </authorList>
    </citation>
    <scope>NUCLEOTIDE SEQUENCE [LARGE SCALE GENOMIC DNA]</scope>
    <source>
        <strain evidence="3">93TX-2</strain>
    </source>
</reference>
<feature type="compositionally biased region" description="Acidic residues" evidence="1">
    <location>
        <begin position="275"/>
        <end position="285"/>
    </location>
</feature>
<dbReference type="PANTHER" id="PTHR33069:SF3">
    <property type="entry name" value="DYNEIN HEAVY CHAIN TAIL DOMAIN-CONTAINING PROTEIN"/>
    <property type="match status" value="1"/>
</dbReference>
<reference evidence="3" key="2">
    <citation type="journal article" date="2018" name="BMC Genomics">
        <title>Genomic insights into host adaptation between the wheat stripe rust pathogen (Puccinia striiformis f. sp. tritici) and the barley stripe rust pathogen (Puccinia striiformis f. sp. hordei).</title>
        <authorList>
            <person name="Xia C."/>
            <person name="Wang M."/>
            <person name="Yin C."/>
            <person name="Cornejo O.E."/>
            <person name="Hulbert S.H."/>
            <person name="Chen X."/>
        </authorList>
    </citation>
    <scope>NUCLEOTIDE SEQUENCE [LARGE SCALE GENOMIC DNA]</scope>
    <source>
        <strain evidence="3">93TX-2</strain>
    </source>
</reference>
<dbReference type="PANTHER" id="PTHR33069">
    <property type="entry name" value="CHROMOSOME 7, WHOLE GENOME SHOTGUN SEQUENCE-RELATED"/>
    <property type="match status" value="1"/>
</dbReference>
<accession>A0A2S4UUQ9</accession>
<dbReference type="EMBL" id="PKSM01000239">
    <property type="protein sequence ID" value="POW01017.1"/>
    <property type="molecule type" value="Genomic_DNA"/>
</dbReference>
<keyword evidence="3" id="KW-1185">Reference proteome</keyword>
<evidence type="ECO:0000313" key="2">
    <source>
        <dbReference type="EMBL" id="POW01017.1"/>
    </source>
</evidence>
<dbReference type="Proteomes" id="UP000238274">
    <property type="component" value="Unassembled WGS sequence"/>
</dbReference>
<organism evidence="2 3">
    <name type="scientific">Puccinia striiformis</name>
    <dbReference type="NCBI Taxonomy" id="27350"/>
    <lineage>
        <taxon>Eukaryota</taxon>
        <taxon>Fungi</taxon>
        <taxon>Dikarya</taxon>
        <taxon>Basidiomycota</taxon>
        <taxon>Pucciniomycotina</taxon>
        <taxon>Pucciniomycetes</taxon>
        <taxon>Pucciniales</taxon>
        <taxon>Pucciniaceae</taxon>
        <taxon>Puccinia</taxon>
    </lineage>
</organism>
<feature type="region of interest" description="Disordered" evidence="1">
    <location>
        <begin position="268"/>
        <end position="292"/>
    </location>
</feature>
<protein>
    <submittedName>
        <fullName evidence="2">Uncharacterized protein</fullName>
    </submittedName>
</protein>
<proteinExistence type="predicted"/>
<reference evidence="2 3" key="1">
    <citation type="submission" date="2017-12" db="EMBL/GenBank/DDBJ databases">
        <title>Gene loss provides genomic basis for host adaptation in cereal stripe rust fungi.</title>
        <authorList>
            <person name="Xia C."/>
        </authorList>
    </citation>
    <scope>NUCLEOTIDE SEQUENCE [LARGE SCALE GENOMIC DNA]</scope>
    <source>
        <strain evidence="2 3">93TX-2</strain>
    </source>
</reference>
<dbReference type="VEuPathDB" id="FungiDB:PSTT_05411"/>